<keyword evidence="2 7" id="KW-0963">Cytoplasm</keyword>
<dbReference type="HOGENOM" id="CLU_107907_0_2_14"/>
<protein>
    <recommendedName>
        <fullName evidence="1 7">Transcriptional regulator MraZ</fullName>
    </recommendedName>
</protein>
<dbReference type="GO" id="GO:0005737">
    <property type="term" value="C:cytoplasm"/>
    <property type="evidence" value="ECO:0007669"/>
    <property type="project" value="UniProtKB-UniRule"/>
</dbReference>
<dbReference type="InterPro" id="IPR007159">
    <property type="entry name" value="SpoVT-AbrB_dom"/>
</dbReference>
<dbReference type="CDD" id="cd16321">
    <property type="entry name" value="MraZ_C"/>
    <property type="match status" value="1"/>
</dbReference>
<evidence type="ECO:0000256" key="6">
    <source>
        <dbReference type="ARBA" id="ARBA00023163"/>
    </source>
</evidence>
<dbReference type="Gene3D" id="3.40.1550.20">
    <property type="entry name" value="Transcriptional regulator MraZ domain"/>
    <property type="match status" value="1"/>
</dbReference>
<dbReference type="InterPro" id="IPR020603">
    <property type="entry name" value="MraZ_dom"/>
</dbReference>
<evidence type="ECO:0000256" key="5">
    <source>
        <dbReference type="ARBA" id="ARBA00023125"/>
    </source>
</evidence>
<evidence type="ECO:0000256" key="8">
    <source>
        <dbReference type="SAM" id="Coils"/>
    </source>
</evidence>
<accession>A0A077L9Q4</accession>
<evidence type="ECO:0000256" key="7">
    <source>
        <dbReference type="HAMAP-Rule" id="MF_01008"/>
    </source>
</evidence>
<evidence type="ECO:0000256" key="4">
    <source>
        <dbReference type="ARBA" id="ARBA00023015"/>
    </source>
</evidence>
<organism evidence="10 11">
    <name type="scientific">Metamycoplasma canadense</name>
    <dbReference type="NCBI Taxonomy" id="29554"/>
    <lineage>
        <taxon>Bacteria</taxon>
        <taxon>Bacillati</taxon>
        <taxon>Mycoplasmatota</taxon>
        <taxon>Mycoplasmoidales</taxon>
        <taxon>Metamycoplasmataceae</taxon>
        <taxon>Metamycoplasma</taxon>
    </lineage>
</organism>
<dbReference type="Proteomes" id="UP000031641">
    <property type="component" value="Chromosome"/>
</dbReference>
<dbReference type="InterPro" id="IPR038619">
    <property type="entry name" value="MraZ_sf"/>
</dbReference>
<proteinExistence type="inferred from homology"/>
<evidence type="ECO:0000313" key="10">
    <source>
        <dbReference type="EMBL" id="BAP39763.1"/>
    </source>
</evidence>
<keyword evidence="6 7" id="KW-0804">Transcription</keyword>
<dbReference type="HAMAP" id="MF_01008">
    <property type="entry name" value="MraZ"/>
    <property type="match status" value="1"/>
</dbReference>
<reference evidence="11" key="1">
    <citation type="journal article" date="2014" name="Genome Announc.">
        <title>Complete Genome Sequence of Mycoplasma canadense Strain HAZ 360_1 from Bovine Mastitic Milk in Japan.</title>
        <authorList>
            <person name="Hata E."/>
        </authorList>
    </citation>
    <scope>NUCLEOTIDE SEQUENCE [LARGE SCALE GENOMIC DNA]</scope>
    <source>
        <strain evidence="11">HAZ360_1</strain>
    </source>
</reference>
<keyword evidence="8" id="KW-0175">Coiled coil</keyword>
<dbReference type="GO" id="GO:0009295">
    <property type="term" value="C:nucleoid"/>
    <property type="evidence" value="ECO:0007669"/>
    <property type="project" value="UniProtKB-SubCell"/>
</dbReference>
<evidence type="ECO:0000259" key="9">
    <source>
        <dbReference type="PROSITE" id="PS51740"/>
    </source>
</evidence>
<evidence type="ECO:0000256" key="2">
    <source>
        <dbReference type="ARBA" id="ARBA00022490"/>
    </source>
</evidence>
<keyword evidence="3" id="KW-0677">Repeat</keyword>
<evidence type="ECO:0000256" key="1">
    <source>
        <dbReference type="ARBA" id="ARBA00013860"/>
    </source>
</evidence>
<dbReference type="InterPro" id="IPR035642">
    <property type="entry name" value="MraZ_N"/>
</dbReference>
<sequence length="148" mass="17289">MEMYGKYERSLDDKNRIVIPPKILLELGNEFFITIGFDKQLILRDKKEFEKLKSKLEDNNSLNKDLRELSRFIFANTELVSPDKLNRVIIPKHLASKATIKKDVVFIGSGNICELFAKEIYDIKENYFENETNIDDLAQKLFEQGVKL</sequence>
<comment type="subunit">
    <text evidence="7">Forms oligomers.</text>
</comment>
<dbReference type="InterPro" id="IPR035644">
    <property type="entry name" value="MraZ_C"/>
</dbReference>
<dbReference type="EMBL" id="AP014631">
    <property type="protein sequence ID" value="BAP39763.1"/>
    <property type="molecule type" value="Genomic_DNA"/>
</dbReference>
<comment type="similarity">
    <text evidence="7">Belongs to the MraZ family.</text>
</comment>
<dbReference type="InterPro" id="IPR037914">
    <property type="entry name" value="SpoVT-AbrB_sf"/>
</dbReference>
<name>A0A077L9Q4_9BACT</name>
<feature type="domain" description="SpoVT-AbrB" evidence="9">
    <location>
        <begin position="6"/>
        <end position="48"/>
    </location>
</feature>
<dbReference type="GO" id="GO:0000976">
    <property type="term" value="F:transcription cis-regulatory region binding"/>
    <property type="evidence" value="ECO:0007669"/>
    <property type="project" value="TreeGrafter"/>
</dbReference>
<feature type="coiled-coil region" evidence="8">
    <location>
        <begin position="39"/>
        <end position="69"/>
    </location>
</feature>
<dbReference type="PROSITE" id="PS51740">
    <property type="entry name" value="SPOVT_ABRB"/>
    <property type="match status" value="2"/>
</dbReference>
<feature type="domain" description="SpoVT-AbrB" evidence="9">
    <location>
        <begin position="77"/>
        <end position="120"/>
    </location>
</feature>
<dbReference type="InterPro" id="IPR003444">
    <property type="entry name" value="MraZ"/>
</dbReference>
<dbReference type="KEGG" id="mcan:MCAN360_0732"/>
<keyword evidence="4 7" id="KW-0805">Transcription regulation</keyword>
<dbReference type="PANTHER" id="PTHR34701:SF1">
    <property type="entry name" value="TRANSCRIPTIONAL REGULATOR MRAZ"/>
    <property type="match status" value="1"/>
</dbReference>
<keyword evidence="5 7" id="KW-0238">DNA-binding</keyword>
<dbReference type="GO" id="GO:2000143">
    <property type="term" value="P:negative regulation of DNA-templated transcription initiation"/>
    <property type="evidence" value="ECO:0007669"/>
    <property type="project" value="TreeGrafter"/>
</dbReference>
<comment type="subcellular location">
    <subcellularLocation>
        <location evidence="7">Cytoplasm</location>
        <location evidence="7">Nucleoid</location>
    </subcellularLocation>
</comment>
<gene>
    <name evidence="7 10" type="primary">mraZ</name>
    <name evidence="10" type="ORF">MCAN360_0732</name>
</gene>
<dbReference type="SUPFAM" id="SSF89447">
    <property type="entry name" value="AbrB/MazE/MraZ-like"/>
    <property type="match status" value="1"/>
</dbReference>
<dbReference type="AlphaFoldDB" id="A0A077L9Q4"/>
<evidence type="ECO:0000313" key="11">
    <source>
        <dbReference type="Proteomes" id="UP000031641"/>
    </source>
</evidence>
<dbReference type="STRING" id="29554.MCAN360_0732"/>
<dbReference type="Pfam" id="PF02381">
    <property type="entry name" value="MraZ"/>
    <property type="match status" value="2"/>
</dbReference>
<keyword evidence="11" id="KW-1185">Reference proteome</keyword>
<dbReference type="GO" id="GO:0003700">
    <property type="term" value="F:DNA-binding transcription factor activity"/>
    <property type="evidence" value="ECO:0007669"/>
    <property type="project" value="UniProtKB-UniRule"/>
</dbReference>
<dbReference type="PANTHER" id="PTHR34701">
    <property type="entry name" value="TRANSCRIPTIONAL REGULATOR MRAZ"/>
    <property type="match status" value="1"/>
</dbReference>
<dbReference type="CDD" id="cd16320">
    <property type="entry name" value="MraZ_N"/>
    <property type="match status" value="1"/>
</dbReference>
<evidence type="ECO:0000256" key="3">
    <source>
        <dbReference type="ARBA" id="ARBA00022737"/>
    </source>
</evidence>